<dbReference type="OrthoDB" id="5801444at2"/>
<evidence type="ECO:0000256" key="1">
    <source>
        <dbReference type="SAM" id="SignalP"/>
    </source>
</evidence>
<sequence>MRLCLVQTIARMVAGAVAAAVLSLPLQAGALSDDVMAPGGFAGAQTGVLLNYSHSRTLPPSAAKNNLTDTHVWLQSDPGEHGPVLSLFEERDGKTRPIAAFPAQGANPVLLYYLEGVVHAMAEATGGSPFYIRNRIRDALVAAPAGEVVDGRVTAIVTPFASDPNRAHMGSFGDLTLTITYPSDAPTRLLSLSADTPDGDEGYHDTMHLMGE</sequence>
<comment type="caution">
    <text evidence="2">The sequence shown here is derived from an EMBL/GenBank/DDBJ whole genome shotgun (WGS) entry which is preliminary data.</text>
</comment>
<dbReference type="Proteomes" id="UP000196878">
    <property type="component" value="Unassembled WGS sequence"/>
</dbReference>
<gene>
    <name evidence="2" type="ORF">CDV49_02840</name>
</gene>
<feature type="chain" id="PRO_5012171259" evidence="1">
    <location>
        <begin position="29"/>
        <end position="212"/>
    </location>
</feature>
<protein>
    <submittedName>
        <fullName evidence="2">Uncharacterized protein</fullName>
    </submittedName>
</protein>
<dbReference type="EMBL" id="NIPW01000005">
    <property type="protein sequence ID" value="OWJ80232.1"/>
    <property type="molecule type" value="Genomic_DNA"/>
</dbReference>
<evidence type="ECO:0000313" key="3">
    <source>
        <dbReference type="Proteomes" id="UP000196878"/>
    </source>
</evidence>
<keyword evidence="3" id="KW-1185">Reference proteome</keyword>
<organism evidence="2 3">
    <name type="scientific">Haematobacter genomosp. 1</name>
    <dbReference type="NCBI Taxonomy" id="366618"/>
    <lineage>
        <taxon>Bacteria</taxon>
        <taxon>Pseudomonadati</taxon>
        <taxon>Pseudomonadota</taxon>
        <taxon>Alphaproteobacteria</taxon>
        <taxon>Rhodobacterales</taxon>
        <taxon>Paracoccaceae</taxon>
        <taxon>Haematobacter</taxon>
    </lineage>
</organism>
<proteinExistence type="predicted"/>
<feature type="signal peptide" evidence="1">
    <location>
        <begin position="1"/>
        <end position="28"/>
    </location>
</feature>
<dbReference type="RefSeq" id="WP_088214065.1">
    <property type="nucleotide sequence ID" value="NZ_NIPW01000005.1"/>
</dbReference>
<keyword evidence="1" id="KW-0732">Signal</keyword>
<name>A0A212AFE0_9RHOB</name>
<dbReference type="AlphaFoldDB" id="A0A212AFE0"/>
<evidence type="ECO:0000313" key="2">
    <source>
        <dbReference type="EMBL" id="OWJ80232.1"/>
    </source>
</evidence>
<accession>A0A212AFE0</accession>
<reference evidence="2 3" key="1">
    <citation type="submission" date="2016-12" db="EMBL/GenBank/DDBJ databases">
        <title>Comparison of Traditional DNA-DNA Hybridization with In Silico Genomic Analysis.</title>
        <authorList>
            <person name="Nicholson A.C."/>
            <person name="Humrighouse B.W."/>
            <person name="Graziano J."/>
            <person name="Lasker B."/>
            <person name="Whitney A.M."/>
            <person name="Mcquiston J.R."/>
        </authorList>
    </citation>
    <scope>NUCLEOTIDE SEQUENCE [LARGE SCALE GENOMIC DNA]</scope>
    <source>
        <strain evidence="2 3">H2240</strain>
    </source>
</reference>